<dbReference type="EMBL" id="CM010719">
    <property type="protein sequence ID" value="RZC63176.1"/>
    <property type="molecule type" value="Genomic_DNA"/>
</dbReference>
<protein>
    <recommendedName>
        <fullName evidence="1">Xylanase inhibitor C-terminal domain-containing protein</fullName>
    </recommendedName>
</protein>
<reference evidence="2 3" key="1">
    <citation type="journal article" date="2018" name="Science">
        <title>The opium poppy genome and morphinan production.</title>
        <authorList>
            <person name="Guo L."/>
            <person name="Winzer T."/>
            <person name="Yang X."/>
            <person name="Li Y."/>
            <person name="Ning Z."/>
            <person name="He Z."/>
            <person name="Teodor R."/>
            <person name="Lu Y."/>
            <person name="Bowser T.A."/>
            <person name="Graham I.A."/>
            <person name="Ye K."/>
        </authorList>
    </citation>
    <scope>NUCLEOTIDE SEQUENCE [LARGE SCALE GENOMIC DNA]</scope>
    <source>
        <strain evidence="3">cv. HN1</strain>
        <tissue evidence="2">Leaves</tissue>
    </source>
</reference>
<feature type="domain" description="Xylanase inhibitor C-terminal" evidence="1">
    <location>
        <begin position="33"/>
        <end position="74"/>
    </location>
</feature>
<dbReference type="AlphaFoldDB" id="A0A4Y7JRL2"/>
<accession>A0A4Y7JRL2</accession>
<name>A0A4Y7JRL2_PAPSO</name>
<evidence type="ECO:0000259" key="1">
    <source>
        <dbReference type="Pfam" id="PF14541"/>
    </source>
</evidence>
<dbReference type="Pfam" id="PF14541">
    <property type="entry name" value="TAXi_C"/>
    <property type="match status" value="1"/>
</dbReference>
<gene>
    <name evidence="2" type="ORF">C5167_024920</name>
</gene>
<organism evidence="2 3">
    <name type="scientific">Papaver somniferum</name>
    <name type="common">Opium poppy</name>
    <dbReference type="NCBI Taxonomy" id="3469"/>
    <lineage>
        <taxon>Eukaryota</taxon>
        <taxon>Viridiplantae</taxon>
        <taxon>Streptophyta</taxon>
        <taxon>Embryophyta</taxon>
        <taxon>Tracheophyta</taxon>
        <taxon>Spermatophyta</taxon>
        <taxon>Magnoliopsida</taxon>
        <taxon>Ranunculales</taxon>
        <taxon>Papaveraceae</taxon>
        <taxon>Papaveroideae</taxon>
        <taxon>Papaver</taxon>
    </lineage>
</organism>
<sequence>MLSLLVPVFVKKNKVHCQVSLSSCTIRNWAVYGLLLTHVYCSAIVDGGASKSMNSVVIGVHQFKERILEFDISRS</sequence>
<proteinExistence type="predicted"/>
<dbReference type="InterPro" id="IPR032799">
    <property type="entry name" value="TAXi_C"/>
</dbReference>
<keyword evidence="3" id="KW-1185">Reference proteome</keyword>
<dbReference type="Proteomes" id="UP000316621">
    <property type="component" value="Chromosome 5"/>
</dbReference>
<dbReference type="Gramene" id="RZC63176">
    <property type="protein sequence ID" value="RZC63176"/>
    <property type="gene ID" value="C5167_024920"/>
</dbReference>
<evidence type="ECO:0000313" key="3">
    <source>
        <dbReference type="Proteomes" id="UP000316621"/>
    </source>
</evidence>
<evidence type="ECO:0000313" key="2">
    <source>
        <dbReference type="EMBL" id="RZC63176.1"/>
    </source>
</evidence>